<dbReference type="GO" id="GO:0008270">
    <property type="term" value="F:zinc ion binding"/>
    <property type="evidence" value="ECO:0007669"/>
    <property type="project" value="UniProtKB-KW"/>
</dbReference>
<dbReference type="Proteomes" id="UP000799302">
    <property type="component" value="Unassembled WGS sequence"/>
</dbReference>
<feature type="region of interest" description="Disordered" evidence="2">
    <location>
        <begin position="269"/>
        <end position="315"/>
    </location>
</feature>
<dbReference type="AlphaFoldDB" id="A0A6A6URK1"/>
<sequence>MGTPGALRSRILDGSQCEHKLPTSCVLTSTQECCACEDERDHVVSYNIYIDGAGMKPWGTRWQDYCWPCKEFWNNRTGRGIIPPSQTRIPEIPDQSLFLERWYDFYRGYSTTSTENGVEITYPIQHEPWRDVDPGRLPRTTDEVRQGLGRSQYEIYIDSLLQHRHENMNRAVAEAPVSNLEETLDALMEDAEDEVHVIPSESVAPSSGRLHSFGMDHNFDLTHTEISNIPPLEPVVIPSPPAIEGYSEQAGTHLAGYPLRLLSIMAEDEADSAETASGPSIPGTPEPENIIPPQDTANSHHVPPEESSSLMSSHDGVWEALSRLREARERNTRDGETAAPATMAQIMQELREQRYTGGSRGREHFPALLELLRDSRDWRRSTRSAESSTFQSVNRLGLDSLPRPPPLEDEQLTVKLDCRICLTQIAKIACIPCGHVVMCQWCADIQMPLMPESTSTPRTRASQCPECRGIVRQRSYWCLATWSCTCTKWQNPISGRSLYSETQVEVGSD</sequence>
<accession>A0A6A6URK1</accession>
<reference evidence="4" key="1">
    <citation type="journal article" date="2020" name="Stud. Mycol.">
        <title>101 Dothideomycetes genomes: a test case for predicting lifestyles and emergence of pathogens.</title>
        <authorList>
            <person name="Haridas S."/>
            <person name="Albert R."/>
            <person name="Binder M."/>
            <person name="Bloem J."/>
            <person name="Labutti K."/>
            <person name="Salamov A."/>
            <person name="Andreopoulos B."/>
            <person name="Baker S."/>
            <person name="Barry K."/>
            <person name="Bills G."/>
            <person name="Bluhm B."/>
            <person name="Cannon C."/>
            <person name="Castanera R."/>
            <person name="Culley D."/>
            <person name="Daum C."/>
            <person name="Ezra D."/>
            <person name="Gonzalez J."/>
            <person name="Henrissat B."/>
            <person name="Kuo A."/>
            <person name="Liang C."/>
            <person name="Lipzen A."/>
            <person name="Lutzoni F."/>
            <person name="Magnuson J."/>
            <person name="Mondo S."/>
            <person name="Nolan M."/>
            <person name="Ohm R."/>
            <person name="Pangilinan J."/>
            <person name="Park H.-J."/>
            <person name="Ramirez L."/>
            <person name="Alfaro M."/>
            <person name="Sun H."/>
            <person name="Tritt A."/>
            <person name="Yoshinaga Y."/>
            <person name="Zwiers L.-H."/>
            <person name="Turgeon B."/>
            <person name="Goodwin S."/>
            <person name="Spatafora J."/>
            <person name="Crous P."/>
            <person name="Grigoriev I."/>
        </authorList>
    </citation>
    <scope>NUCLEOTIDE SEQUENCE</scope>
    <source>
        <strain evidence="4">CBS 115976</strain>
    </source>
</reference>
<keyword evidence="1" id="KW-0479">Metal-binding</keyword>
<evidence type="ECO:0000313" key="5">
    <source>
        <dbReference type="Proteomes" id="UP000799302"/>
    </source>
</evidence>
<organism evidence="4 5">
    <name type="scientific">Microthyrium microscopicum</name>
    <dbReference type="NCBI Taxonomy" id="703497"/>
    <lineage>
        <taxon>Eukaryota</taxon>
        <taxon>Fungi</taxon>
        <taxon>Dikarya</taxon>
        <taxon>Ascomycota</taxon>
        <taxon>Pezizomycotina</taxon>
        <taxon>Dothideomycetes</taxon>
        <taxon>Dothideomycetes incertae sedis</taxon>
        <taxon>Microthyriales</taxon>
        <taxon>Microthyriaceae</taxon>
        <taxon>Microthyrium</taxon>
    </lineage>
</organism>
<feature type="domain" description="RING-type" evidence="3">
    <location>
        <begin position="418"/>
        <end position="468"/>
    </location>
</feature>
<dbReference type="InterPro" id="IPR001841">
    <property type="entry name" value="Znf_RING"/>
</dbReference>
<evidence type="ECO:0000313" key="4">
    <source>
        <dbReference type="EMBL" id="KAF2674949.1"/>
    </source>
</evidence>
<dbReference type="OrthoDB" id="1711136at2759"/>
<dbReference type="PROSITE" id="PS50089">
    <property type="entry name" value="ZF_RING_2"/>
    <property type="match status" value="1"/>
</dbReference>
<keyword evidence="5" id="KW-1185">Reference proteome</keyword>
<dbReference type="Pfam" id="PF13920">
    <property type="entry name" value="zf-C3HC4_3"/>
    <property type="match status" value="1"/>
</dbReference>
<dbReference type="InterPro" id="IPR013083">
    <property type="entry name" value="Znf_RING/FYVE/PHD"/>
</dbReference>
<keyword evidence="1" id="KW-0863">Zinc-finger</keyword>
<keyword evidence="1" id="KW-0862">Zinc</keyword>
<protein>
    <recommendedName>
        <fullName evidence="3">RING-type domain-containing protein</fullName>
    </recommendedName>
</protein>
<dbReference type="Gene3D" id="3.30.40.10">
    <property type="entry name" value="Zinc/RING finger domain, C3HC4 (zinc finger)"/>
    <property type="match status" value="1"/>
</dbReference>
<proteinExistence type="predicted"/>
<evidence type="ECO:0000259" key="3">
    <source>
        <dbReference type="PROSITE" id="PS50089"/>
    </source>
</evidence>
<dbReference type="EMBL" id="MU004230">
    <property type="protein sequence ID" value="KAF2674949.1"/>
    <property type="molecule type" value="Genomic_DNA"/>
</dbReference>
<evidence type="ECO:0000256" key="1">
    <source>
        <dbReference type="PROSITE-ProRule" id="PRU00175"/>
    </source>
</evidence>
<gene>
    <name evidence="4" type="ORF">BT63DRAFT_435957</name>
</gene>
<name>A0A6A6URK1_9PEZI</name>
<dbReference type="SMART" id="SM00184">
    <property type="entry name" value="RING"/>
    <property type="match status" value="1"/>
</dbReference>
<evidence type="ECO:0000256" key="2">
    <source>
        <dbReference type="SAM" id="MobiDB-lite"/>
    </source>
</evidence>